<dbReference type="Proteomes" id="UP000006322">
    <property type="component" value="Unassembled WGS sequence"/>
</dbReference>
<dbReference type="OrthoDB" id="5780104at2"/>
<keyword evidence="3 6" id="KW-0812">Transmembrane</keyword>
<feature type="transmembrane region" description="Helical" evidence="6">
    <location>
        <begin position="144"/>
        <end position="161"/>
    </location>
</feature>
<evidence type="ECO:0000259" key="7">
    <source>
        <dbReference type="Pfam" id="PF05425"/>
    </source>
</evidence>
<feature type="transmembrane region" description="Helical" evidence="6">
    <location>
        <begin position="15"/>
        <end position="35"/>
    </location>
</feature>
<feature type="transmembrane region" description="Helical" evidence="6">
    <location>
        <begin position="55"/>
        <end position="73"/>
    </location>
</feature>
<evidence type="ECO:0000256" key="2">
    <source>
        <dbReference type="ARBA" id="ARBA00022475"/>
    </source>
</evidence>
<dbReference type="GO" id="GO:0005886">
    <property type="term" value="C:plasma membrane"/>
    <property type="evidence" value="ECO:0007669"/>
    <property type="project" value="UniProtKB-SubCell"/>
</dbReference>
<keyword evidence="4 6" id="KW-1133">Transmembrane helix</keyword>
<feature type="transmembrane region" description="Helical" evidence="6">
    <location>
        <begin position="287"/>
        <end position="308"/>
    </location>
</feature>
<dbReference type="GO" id="GO:0006825">
    <property type="term" value="P:copper ion transport"/>
    <property type="evidence" value="ECO:0007669"/>
    <property type="project" value="InterPro"/>
</dbReference>
<comment type="similarity">
    <text evidence="6">Belongs to the CopD family.</text>
</comment>
<reference evidence="9" key="1">
    <citation type="journal article" date="2014" name="Environ. Microbiol.">
        <title>Comparative genomics of the marine bacterial genus Glaciecola reveals the high degree of genomic diversity and genomic characteristic for cold adaptation.</title>
        <authorList>
            <person name="Qin Q.L."/>
            <person name="Xie B.B."/>
            <person name="Yu Y."/>
            <person name="Shu Y.L."/>
            <person name="Rong J.C."/>
            <person name="Zhang Y.J."/>
            <person name="Zhao D.L."/>
            <person name="Chen X.L."/>
            <person name="Zhang X.Y."/>
            <person name="Chen B."/>
            <person name="Zhou B.C."/>
            <person name="Zhang Y.Z."/>
        </authorList>
    </citation>
    <scope>NUCLEOTIDE SEQUENCE [LARGE SCALE GENOMIC DNA]</scope>
    <source>
        <strain evidence="9">LMG 21857</strain>
    </source>
</reference>
<gene>
    <name evidence="8" type="ORF">GPLA_1376</name>
</gene>
<comment type="function">
    <text evidence="6">Involved in copper resistance.</text>
</comment>
<keyword evidence="2 6" id="KW-1003">Cell membrane</keyword>
<dbReference type="InterPro" id="IPR032694">
    <property type="entry name" value="CopC/D"/>
</dbReference>
<evidence type="ECO:0000256" key="6">
    <source>
        <dbReference type="RuleBase" id="RU369037"/>
    </source>
</evidence>
<proteinExistence type="inferred from homology"/>
<evidence type="ECO:0000256" key="1">
    <source>
        <dbReference type="ARBA" id="ARBA00004651"/>
    </source>
</evidence>
<dbReference type="AlphaFoldDB" id="K7AA96"/>
<evidence type="ECO:0000313" key="8">
    <source>
        <dbReference type="EMBL" id="GAC32290.1"/>
    </source>
</evidence>
<name>K7AA96_9ALTE</name>
<keyword evidence="5 6" id="KW-0472">Membrane</keyword>
<accession>K7AA96</accession>
<organism evidence="8 9">
    <name type="scientific">Paraglaciecola polaris LMG 21857</name>
    <dbReference type="NCBI Taxonomy" id="1129793"/>
    <lineage>
        <taxon>Bacteria</taxon>
        <taxon>Pseudomonadati</taxon>
        <taxon>Pseudomonadota</taxon>
        <taxon>Gammaproteobacteria</taxon>
        <taxon>Alteromonadales</taxon>
        <taxon>Alteromonadaceae</taxon>
        <taxon>Paraglaciecola</taxon>
    </lineage>
</organism>
<evidence type="ECO:0000256" key="3">
    <source>
        <dbReference type="ARBA" id="ARBA00022692"/>
    </source>
</evidence>
<dbReference type="RefSeq" id="WP_007104088.1">
    <property type="nucleotide sequence ID" value="NZ_BAER01000035.1"/>
</dbReference>
<keyword evidence="6" id="KW-0997">Cell inner membrane</keyword>
<dbReference type="PANTHER" id="PTHR34820:SF4">
    <property type="entry name" value="INNER MEMBRANE PROTEIN YEBZ"/>
    <property type="match status" value="1"/>
</dbReference>
<feature type="transmembrane region" description="Helical" evidence="6">
    <location>
        <begin position="173"/>
        <end position="193"/>
    </location>
</feature>
<feature type="domain" description="Copper resistance protein D" evidence="7">
    <location>
        <begin position="207"/>
        <end position="303"/>
    </location>
</feature>
<feature type="transmembrane region" description="Helical" evidence="6">
    <location>
        <begin position="214"/>
        <end position="233"/>
    </location>
</feature>
<dbReference type="GO" id="GO:0046688">
    <property type="term" value="P:response to copper ion"/>
    <property type="evidence" value="ECO:0007669"/>
    <property type="project" value="UniProtKB-UniRule"/>
</dbReference>
<keyword evidence="9" id="KW-1185">Reference proteome</keyword>
<dbReference type="EMBL" id="BAER01000035">
    <property type="protein sequence ID" value="GAC32290.1"/>
    <property type="molecule type" value="Genomic_DNA"/>
</dbReference>
<feature type="transmembrane region" description="Helical" evidence="6">
    <location>
        <begin position="245"/>
        <end position="266"/>
    </location>
</feature>
<protein>
    <recommendedName>
        <fullName evidence="6">Copper resistance protein D</fullName>
    </recommendedName>
</protein>
<comment type="caution">
    <text evidence="8">The sequence shown here is derived from an EMBL/GenBank/DDBJ whole genome shotgun (WGS) entry which is preliminary data.</text>
</comment>
<evidence type="ECO:0000256" key="4">
    <source>
        <dbReference type="ARBA" id="ARBA00022989"/>
    </source>
</evidence>
<dbReference type="Pfam" id="PF05425">
    <property type="entry name" value="CopD"/>
    <property type="match status" value="1"/>
</dbReference>
<comment type="subcellular location">
    <subcellularLocation>
        <location evidence="6">Cell inner membrane</location>
        <topology evidence="6">Multi-pass membrane protein</topology>
    </subcellularLocation>
    <subcellularLocation>
        <location evidence="1">Cell membrane</location>
        <topology evidence="1">Multi-pass membrane protein</topology>
    </subcellularLocation>
</comment>
<dbReference type="PANTHER" id="PTHR34820">
    <property type="entry name" value="INNER MEMBRANE PROTEIN YEBZ"/>
    <property type="match status" value="1"/>
</dbReference>
<sequence>MDVSTWSILLLLTKLISYVGVAAFFGGLLITYMLVKDQGGSTSSNDEYCSVIYRWQLKWLVASLIAALLYLPLQAGSMAETGLSGMVDSMMLNIAWQSVLGTQTLWRILSLVLIIGWLLWIHLSQGKMPLNSNSAQGRYKPSQYALGLIFGLILAASFSLSGHPVELGLTAQVLLTLHVIAMASWAGALWPLYISCRLLPSDKLGLIMHQYGQIAMVIVAMLIICGGILIVQLLGSVGELFTSGYGQLVLLKLTLVSSMLLLGAWHKFSLVPELLRSHNPSPLKKSIAFEGIICVGVLLVTSIFTTLVGPVMH</sequence>
<evidence type="ECO:0000313" key="9">
    <source>
        <dbReference type="Proteomes" id="UP000006322"/>
    </source>
</evidence>
<dbReference type="STRING" id="1129793.GPLA_1376"/>
<dbReference type="InterPro" id="IPR008457">
    <property type="entry name" value="Cu-R_CopD_dom"/>
</dbReference>
<evidence type="ECO:0000256" key="5">
    <source>
        <dbReference type="ARBA" id="ARBA00023136"/>
    </source>
</evidence>
<feature type="transmembrane region" description="Helical" evidence="6">
    <location>
        <begin position="105"/>
        <end position="123"/>
    </location>
</feature>
<keyword evidence="6" id="KW-0186">Copper</keyword>